<reference evidence="2" key="1">
    <citation type="journal article" date="2014" name="Int. J. Syst. Evol. Microbiol.">
        <title>Complete genome sequence of Corynebacterium casei LMG S-19264T (=DSM 44701T), isolated from a smear-ripened cheese.</title>
        <authorList>
            <consortium name="US DOE Joint Genome Institute (JGI-PGF)"/>
            <person name="Walter F."/>
            <person name="Albersmeier A."/>
            <person name="Kalinowski J."/>
            <person name="Ruckert C."/>
        </authorList>
    </citation>
    <scope>NUCLEOTIDE SEQUENCE</scope>
    <source>
        <strain evidence="2">CCM 7905</strain>
    </source>
</reference>
<feature type="region of interest" description="Disordered" evidence="1">
    <location>
        <begin position="30"/>
        <end position="65"/>
    </location>
</feature>
<organism evidence="2 3">
    <name type="scientific">Rhodococcoides trifolii</name>
    <dbReference type="NCBI Taxonomy" id="908250"/>
    <lineage>
        <taxon>Bacteria</taxon>
        <taxon>Bacillati</taxon>
        <taxon>Actinomycetota</taxon>
        <taxon>Actinomycetes</taxon>
        <taxon>Mycobacteriales</taxon>
        <taxon>Nocardiaceae</taxon>
        <taxon>Rhodococcoides</taxon>
    </lineage>
</organism>
<dbReference type="EMBL" id="BMCU01000003">
    <property type="protein sequence ID" value="GGG16511.1"/>
    <property type="molecule type" value="Genomic_DNA"/>
</dbReference>
<proteinExistence type="predicted"/>
<protein>
    <submittedName>
        <fullName evidence="2">Uncharacterized protein</fullName>
    </submittedName>
</protein>
<gene>
    <name evidence="2" type="ORF">GCM10007304_33300</name>
</gene>
<evidence type="ECO:0000313" key="3">
    <source>
        <dbReference type="Proteomes" id="UP000654257"/>
    </source>
</evidence>
<reference evidence="2" key="2">
    <citation type="submission" date="2020-09" db="EMBL/GenBank/DDBJ databases">
        <authorList>
            <person name="Sun Q."/>
            <person name="Sedlacek I."/>
        </authorList>
    </citation>
    <scope>NUCLEOTIDE SEQUENCE</scope>
    <source>
        <strain evidence="2">CCM 7905</strain>
    </source>
</reference>
<accession>A0A917G0L3</accession>
<dbReference type="Proteomes" id="UP000654257">
    <property type="component" value="Unassembled WGS sequence"/>
</dbReference>
<dbReference type="AlphaFoldDB" id="A0A917G0L3"/>
<feature type="compositionally biased region" description="Low complexity" evidence="1">
    <location>
        <begin position="30"/>
        <end position="52"/>
    </location>
</feature>
<dbReference type="PROSITE" id="PS51257">
    <property type="entry name" value="PROKAR_LIPOPROTEIN"/>
    <property type="match status" value="1"/>
</dbReference>
<name>A0A917G0L3_9NOCA</name>
<keyword evidence="3" id="KW-1185">Reference proteome</keyword>
<evidence type="ECO:0000313" key="2">
    <source>
        <dbReference type="EMBL" id="GGG16511.1"/>
    </source>
</evidence>
<sequence length="222" mass="22256">MKKNNLGSTAACIALSWVVAITVAGCSSEPATTADAAPTSTSTSTAAAADSPCPVAFSGPNPSQEEVESDISALAADQNALYARYSAALGNPSPAPTEATLTDQQVSILDQAPGGALERLSSQFCTDEALSTGMTQRLDQAIAASVPDTTDGAPEIRAGLASISTSHPVSLLLGTTFDVCGLSATQPTLTKETNPLAADPGAVAIVTNFCPDQAGLFGAQPN</sequence>
<dbReference type="RefSeq" id="WP_188545933.1">
    <property type="nucleotide sequence ID" value="NZ_BMCU01000003.1"/>
</dbReference>
<evidence type="ECO:0000256" key="1">
    <source>
        <dbReference type="SAM" id="MobiDB-lite"/>
    </source>
</evidence>
<comment type="caution">
    <text evidence="2">The sequence shown here is derived from an EMBL/GenBank/DDBJ whole genome shotgun (WGS) entry which is preliminary data.</text>
</comment>